<dbReference type="Proteomes" id="UP000887565">
    <property type="component" value="Unplaced"/>
</dbReference>
<accession>A0A915K5Q1</accession>
<evidence type="ECO:0000313" key="1">
    <source>
        <dbReference type="Proteomes" id="UP000887565"/>
    </source>
</evidence>
<dbReference type="WBParaSite" id="nRc.2.0.1.t34051-RA">
    <property type="protein sequence ID" value="nRc.2.0.1.t34051-RA"/>
    <property type="gene ID" value="nRc.2.0.1.g34051"/>
</dbReference>
<sequence length="96" mass="10812">MLLHAGMSPFIYLALDAKLRKYFCSQFVRLGKFGVGAARRPTSTTVSYDYELRAQGDAKTVTNISHRRTPDRVAVALEVTDRQLDITIDQDDVVHL</sequence>
<organism evidence="1 2">
    <name type="scientific">Romanomermis culicivorax</name>
    <name type="common">Nematode worm</name>
    <dbReference type="NCBI Taxonomy" id="13658"/>
    <lineage>
        <taxon>Eukaryota</taxon>
        <taxon>Metazoa</taxon>
        <taxon>Ecdysozoa</taxon>
        <taxon>Nematoda</taxon>
        <taxon>Enoplea</taxon>
        <taxon>Dorylaimia</taxon>
        <taxon>Mermithida</taxon>
        <taxon>Mermithoidea</taxon>
        <taxon>Mermithidae</taxon>
        <taxon>Romanomermis</taxon>
    </lineage>
</organism>
<evidence type="ECO:0000313" key="2">
    <source>
        <dbReference type="WBParaSite" id="nRc.2.0.1.t34051-RA"/>
    </source>
</evidence>
<proteinExistence type="predicted"/>
<name>A0A915K5Q1_ROMCU</name>
<keyword evidence="1" id="KW-1185">Reference proteome</keyword>
<reference evidence="2" key="1">
    <citation type="submission" date="2022-11" db="UniProtKB">
        <authorList>
            <consortium name="WormBaseParasite"/>
        </authorList>
    </citation>
    <scope>IDENTIFICATION</scope>
</reference>
<dbReference type="AlphaFoldDB" id="A0A915K5Q1"/>
<protein>
    <submittedName>
        <fullName evidence="2">Uncharacterized protein</fullName>
    </submittedName>
</protein>